<sequence>MAAHLPMMIQGGTHAERIAERKHKLPKCWRKDKEVRDERNEREKNRDARAACEANRARRKAKRDARLRKEEAINNVLAYMKKDVTYVQGRAEQILNNWVSSYNSETGRNAVRAWIKKFVSKEINGEGNNVTRSGILLVSRRMVDESFILGFDIQKLFAQLRQLCPWTVDILEHFSISTRQRNKLGAIAGGLASARLIAGGMFTLLRTRSERNSYPGQVIGTYAYTTGAQRQLISVCSHLGVRCSYPTITGTGSRTQRDSLLLVQPSAEPSEGSSDLDYEPPSDFTESDTSSDTESVDSTQSSSSDSSSDSDSDSDSHSNSDPETNPEADPQSEFEHSAHTAHAPSSPVNEPIQQKTQHSLRRGLLQQLSDSSRHNLCRTDIIGRKDSQENGTCATAFTLYDAPRTNMRTADLVASFEAAPPLAFKDIRLTQTENSNLRERLIWTVMNVTRARRALGSLDFTELDIANTVHHGGAAFSKYKADIAAHSPESHGIPLHKTDVFPMPAMNIDESSTSGNAEVLDTMFEEMGFDVSSSEFAEEVRLVFGDQLSMAHVQGVTHARVGHDDPANVYLNVVFAPGFFHYQMAATHGLLEMYWGDPAHDPGITLDKCTSKYTFEDLYRHATAIVDQYASAEVAEKAHSEDNGRPLRPHGHGVEAVGTWLLRVKYAHELLHLVHNIIHIWPPALRDVIMKNWLVNTTGNPNSFVPVDLLQEHLNYWIKMSVIYQAHGANASWEWLATISPYIHAELGSHQGSKYHTPDLTKDITTLMASLREHSVYVKEGDCRYNASVVPVPNVYTAGIHSLAGALSDYNDLFAKMKTRRGRVPLIGKSVLATRRVGHPPADGHTPPTWRPATPFDDDVEMEEQNAPEMEESRDDSSQNPRPRMILTSLAMNSFR</sequence>
<feature type="region of interest" description="Disordered" evidence="1">
    <location>
        <begin position="265"/>
        <end position="361"/>
    </location>
</feature>
<proteinExistence type="predicted"/>
<evidence type="ECO:0000313" key="4">
    <source>
        <dbReference type="Proteomes" id="UP000256964"/>
    </source>
</evidence>
<keyword evidence="4" id="KW-1185">Reference proteome</keyword>
<gene>
    <name evidence="3" type="ORF">OH76DRAFT_1422601</name>
</gene>
<feature type="domain" description="DUF6589" evidence="2">
    <location>
        <begin position="664"/>
        <end position="745"/>
    </location>
</feature>
<protein>
    <recommendedName>
        <fullName evidence="2">DUF6589 domain-containing protein</fullName>
    </recommendedName>
</protein>
<organism evidence="3 4">
    <name type="scientific">Lentinus brumalis</name>
    <dbReference type="NCBI Taxonomy" id="2498619"/>
    <lineage>
        <taxon>Eukaryota</taxon>
        <taxon>Fungi</taxon>
        <taxon>Dikarya</taxon>
        <taxon>Basidiomycota</taxon>
        <taxon>Agaricomycotina</taxon>
        <taxon>Agaricomycetes</taxon>
        <taxon>Polyporales</taxon>
        <taxon>Polyporaceae</taxon>
        <taxon>Lentinus</taxon>
    </lineage>
</organism>
<feature type="compositionally biased region" description="Acidic residues" evidence="1">
    <location>
        <begin position="856"/>
        <end position="874"/>
    </location>
</feature>
<dbReference type="InterPro" id="IPR046496">
    <property type="entry name" value="DUF6589"/>
</dbReference>
<evidence type="ECO:0000313" key="3">
    <source>
        <dbReference type="EMBL" id="RDX42275.1"/>
    </source>
</evidence>
<dbReference type="Pfam" id="PF20231">
    <property type="entry name" value="DUF6589"/>
    <property type="match status" value="2"/>
</dbReference>
<dbReference type="OrthoDB" id="2803256at2759"/>
<feature type="domain" description="DUF6589" evidence="2">
    <location>
        <begin position="461"/>
        <end position="607"/>
    </location>
</feature>
<dbReference type="EMBL" id="KZ857488">
    <property type="protein sequence ID" value="RDX42275.1"/>
    <property type="molecule type" value="Genomic_DNA"/>
</dbReference>
<evidence type="ECO:0000259" key="2">
    <source>
        <dbReference type="Pfam" id="PF20231"/>
    </source>
</evidence>
<feature type="compositionally biased region" description="Polar residues" evidence="1">
    <location>
        <begin position="346"/>
        <end position="357"/>
    </location>
</feature>
<reference evidence="3 4" key="1">
    <citation type="journal article" date="2018" name="Biotechnol. Biofuels">
        <title>Integrative visual omics of the white-rot fungus Polyporus brumalis exposes the biotechnological potential of its oxidative enzymes for delignifying raw plant biomass.</title>
        <authorList>
            <person name="Miyauchi S."/>
            <person name="Rancon A."/>
            <person name="Drula E."/>
            <person name="Hage H."/>
            <person name="Chaduli D."/>
            <person name="Favel A."/>
            <person name="Grisel S."/>
            <person name="Henrissat B."/>
            <person name="Herpoel-Gimbert I."/>
            <person name="Ruiz-Duenas F.J."/>
            <person name="Chevret D."/>
            <person name="Hainaut M."/>
            <person name="Lin J."/>
            <person name="Wang M."/>
            <person name="Pangilinan J."/>
            <person name="Lipzen A."/>
            <person name="Lesage-Meessen L."/>
            <person name="Navarro D."/>
            <person name="Riley R."/>
            <person name="Grigoriev I.V."/>
            <person name="Zhou S."/>
            <person name="Raouche S."/>
            <person name="Rosso M.N."/>
        </authorList>
    </citation>
    <scope>NUCLEOTIDE SEQUENCE [LARGE SCALE GENOMIC DNA]</scope>
    <source>
        <strain evidence="3 4">BRFM 1820</strain>
    </source>
</reference>
<dbReference type="STRING" id="139420.A0A371CPQ1"/>
<dbReference type="AlphaFoldDB" id="A0A371CPQ1"/>
<feature type="compositionally biased region" description="Low complexity" evidence="1">
    <location>
        <begin position="296"/>
        <end position="307"/>
    </location>
</feature>
<evidence type="ECO:0000256" key="1">
    <source>
        <dbReference type="SAM" id="MobiDB-lite"/>
    </source>
</evidence>
<accession>A0A371CPQ1</accession>
<feature type="compositionally biased region" description="Acidic residues" evidence="1">
    <location>
        <begin position="274"/>
        <end position="295"/>
    </location>
</feature>
<name>A0A371CPQ1_9APHY</name>
<dbReference type="Proteomes" id="UP000256964">
    <property type="component" value="Unassembled WGS sequence"/>
</dbReference>
<feature type="region of interest" description="Disordered" evidence="1">
    <location>
        <begin position="836"/>
        <end position="896"/>
    </location>
</feature>